<accession>A0ACC3BZ40</accession>
<dbReference type="Proteomes" id="UP000798662">
    <property type="component" value="Chromosome 2"/>
</dbReference>
<proteinExistence type="predicted"/>
<organism evidence="1 2">
    <name type="scientific">Pyropia yezoensis</name>
    <name type="common">Susabi-nori</name>
    <name type="synonym">Porphyra yezoensis</name>
    <dbReference type="NCBI Taxonomy" id="2788"/>
    <lineage>
        <taxon>Eukaryota</taxon>
        <taxon>Rhodophyta</taxon>
        <taxon>Bangiophyceae</taxon>
        <taxon>Bangiales</taxon>
        <taxon>Bangiaceae</taxon>
        <taxon>Pyropia</taxon>
    </lineage>
</organism>
<evidence type="ECO:0000313" key="2">
    <source>
        <dbReference type="Proteomes" id="UP000798662"/>
    </source>
</evidence>
<sequence length="132" mass="13368">MAAALRAAVPPGTPVSVVPLTRRTWAATLGGRPVTPVLAALDGAIDEAAAASADGRVNLEWLAKLSYELTAGVPVRDGAGGGVGDGIVPLEVAGLAGARNVVLEGVVHSPRAGADTWYGGEAAVRYWSRFLL</sequence>
<name>A0ACC3BZ40_PYRYE</name>
<evidence type="ECO:0000313" key="1">
    <source>
        <dbReference type="EMBL" id="KAK1862797.1"/>
    </source>
</evidence>
<protein>
    <submittedName>
        <fullName evidence="1">Uncharacterized protein</fullName>
    </submittedName>
</protein>
<dbReference type="EMBL" id="CM020619">
    <property type="protein sequence ID" value="KAK1862797.1"/>
    <property type="molecule type" value="Genomic_DNA"/>
</dbReference>
<comment type="caution">
    <text evidence="1">The sequence shown here is derived from an EMBL/GenBank/DDBJ whole genome shotgun (WGS) entry which is preliminary data.</text>
</comment>
<keyword evidence="2" id="KW-1185">Reference proteome</keyword>
<gene>
    <name evidence="1" type="ORF">I4F81_005364</name>
</gene>
<reference evidence="1" key="1">
    <citation type="submission" date="2019-11" db="EMBL/GenBank/DDBJ databases">
        <title>Nori genome reveals adaptations in red seaweeds to the harsh intertidal environment.</title>
        <authorList>
            <person name="Wang D."/>
            <person name="Mao Y."/>
        </authorList>
    </citation>
    <scope>NUCLEOTIDE SEQUENCE</scope>
    <source>
        <tissue evidence="1">Gametophyte</tissue>
    </source>
</reference>